<reference evidence="3 4" key="1">
    <citation type="submission" date="2021-06" db="EMBL/GenBank/DDBJ databases">
        <title>Caerostris extrusa draft genome.</title>
        <authorList>
            <person name="Kono N."/>
            <person name="Arakawa K."/>
        </authorList>
    </citation>
    <scope>NUCLEOTIDE SEQUENCE [LARGE SCALE GENOMIC DNA]</scope>
</reference>
<keyword evidence="2" id="KW-0472">Membrane</keyword>
<dbReference type="AlphaFoldDB" id="A0AAV4MH43"/>
<keyword evidence="2" id="KW-1133">Transmembrane helix</keyword>
<feature type="compositionally biased region" description="Basic and acidic residues" evidence="1">
    <location>
        <begin position="42"/>
        <end position="54"/>
    </location>
</feature>
<keyword evidence="2" id="KW-0812">Transmembrane</keyword>
<comment type="caution">
    <text evidence="3">The sequence shown here is derived from an EMBL/GenBank/DDBJ whole genome shotgun (WGS) entry which is preliminary data.</text>
</comment>
<organism evidence="3 4">
    <name type="scientific">Caerostris extrusa</name>
    <name type="common">Bark spider</name>
    <name type="synonym">Caerostris bankana</name>
    <dbReference type="NCBI Taxonomy" id="172846"/>
    <lineage>
        <taxon>Eukaryota</taxon>
        <taxon>Metazoa</taxon>
        <taxon>Ecdysozoa</taxon>
        <taxon>Arthropoda</taxon>
        <taxon>Chelicerata</taxon>
        <taxon>Arachnida</taxon>
        <taxon>Araneae</taxon>
        <taxon>Araneomorphae</taxon>
        <taxon>Entelegynae</taxon>
        <taxon>Araneoidea</taxon>
        <taxon>Araneidae</taxon>
        <taxon>Caerostris</taxon>
    </lineage>
</organism>
<evidence type="ECO:0000256" key="2">
    <source>
        <dbReference type="SAM" id="Phobius"/>
    </source>
</evidence>
<evidence type="ECO:0000313" key="3">
    <source>
        <dbReference type="EMBL" id="GIX71331.1"/>
    </source>
</evidence>
<evidence type="ECO:0000313" key="4">
    <source>
        <dbReference type="Proteomes" id="UP001054945"/>
    </source>
</evidence>
<keyword evidence="4" id="KW-1185">Reference proteome</keyword>
<feature type="region of interest" description="Disordered" evidence="1">
    <location>
        <begin position="33"/>
        <end position="57"/>
    </location>
</feature>
<evidence type="ECO:0000256" key="1">
    <source>
        <dbReference type="SAM" id="MobiDB-lite"/>
    </source>
</evidence>
<protein>
    <submittedName>
        <fullName evidence="3">Uncharacterized protein</fullName>
    </submittedName>
</protein>
<sequence>MATTHERKQCRQLFDFCLQYILFVYRRNRTHSTSPASFAQGDSRERGCRADKNRTPVPRFEGQASLQTRLAEREGEGEKKKTYIIIFRSSSSAGDSCQMPPQLFLRESFSRTKPILEHVPENFTMAFFPLIEMFIVVLFTFNCIFFSSI</sequence>
<gene>
    <name evidence="3" type="ORF">CEXT_185871</name>
</gene>
<accession>A0AAV4MH43</accession>
<dbReference type="Proteomes" id="UP001054945">
    <property type="component" value="Unassembled WGS sequence"/>
</dbReference>
<dbReference type="EMBL" id="BPLR01019746">
    <property type="protein sequence ID" value="GIX71331.1"/>
    <property type="molecule type" value="Genomic_DNA"/>
</dbReference>
<name>A0AAV4MH43_CAEEX</name>
<feature type="transmembrane region" description="Helical" evidence="2">
    <location>
        <begin position="123"/>
        <end position="146"/>
    </location>
</feature>
<proteinExistence type="predicted"/>